<dbReference type="PROSITE" id="PS50977">
    <property type="entry name" value="HTH_TETR_2"/>
    <property type="match status" value="1"/>
</dbReference>
<dbReference type="PANTHER" id="PTHR30055:SF234">
    <property type="entry name" value="HTH-TYPE TRANSCRIPTIONAL REGULATOR BETI"/>
    <property type="match status" value="1"/>
</dbReference>
<dbReference type="InterPro" id="IPR050109">
    <property type="entry name" value="HTH-type_TetR-like_transc_reg"/>
</dbReference>
<protein>
    <submittedName>
        <fullName evidence="6">TetR family transcriptional regulator</fullName>
    </submittedName>
</protein>
<keyword evidence="2 4" id="KW-0238">DNA-binding</keyword>
<dbReference type="SUPFAM" id="SSF46689">
    <property type="entry name" value="Homeodomain-like"/>
    <property type="match status" value="1"/>
</dbReference>
<dbReference type="EMBL" id="VLKU01000010">
    <property type="protein sequence ID" value="TWI31188.1"/>
    <property type="molecule type" value="Genomic_DNA"/>
</dbReference>
<evidence type="ECO:0000313" key="6">
    <source>
        <dbReference type="EMBL" id="TWI31188.1"/>
    </source>
</evidence>
<dbReference type="PANTHER" id="PTHR30055">
    <property type="entry name" value="HTH-TYPE TRANSCRIPTIONAL REGULATOR RUTR"/>
    <property type="match status" value="1"/>
</dbReference>
<dbReference type="InterPro" id="IPR009057">
    <property type="entry name" value="Homeodomain-like_sf"/>
</dbReference>
<dbReference type="Gene3D" id="1.10.357.10">
    <property type="entry name" value="Tetracycline Repressor, domain 2"/>
    <property type="match status" value="1"/>
</dbReference>
<feature type="domain" description="HTH tetR-type" evidence="5">
    <location>
        <begin position="11"/>
        <end position="71"/>
    </location>
</feature>
<keyword evidence="3" id="KW-0804">Transcription</keyword>
<keyword evidence="7" id="KW-1185">Reference proteome</keyword>
<dbReference type="AlphaFoldDB" id="A0A562NGI3"/>
<dbReference type="RefSeq" id="WP_158637537.1">
    <property type="nucleotide sequence ID" value="NZ_VLKU01000010.1"/>
</dbReference>
<evidence type="ECO:0000259" key="5">
    <source>
        <dbReference type="PROSITE" id="PS50977"/>
    </source>
</evidence>
<accession>A0A562NGI3</accession>
<reference evidence="6 7" key="1">
    <citation type="journal article" date="2015" name="Stand. Genomic Sci.">
        <title>Genomic Encyclopedia of Bacterial and Archaeal Type Strains, Phase III: the genomes of soil and plant-associated and newly described type strains.</title>
        <authorList>
            <person name="Whitman W.B."/>
            <person name="Woyke T."/>
            <person name="Klenk H.P."/>
            <person name="Zhou Y."/>
            <person name="Lilburn T.G."/>
            <person name="Beck B.J."/>
            <person name="De Vos P."/>
            <person name="Vandamme P."/>
            <person name="Eisen J.A."/>
            <person name="Garrity G."/>
            <person name="Hugenholtz P."/>
            <person name="Kyrpides N.C."/>
        </authorList>
    </citation>
    <scope>NUCLEOTIDE SEQUENCE [LARGE SCALE GENOMIC DNA]</scope>
    <source>
        <strain evidence="6 7">CGMCC 1.5364</strain>
    </source>
</reference>
<evidence type="ECO:0000256" key="1">
    <source>
        <dbReference type="ARBA" id="ARBA00023015"/>
    </source>
</evidence>
<proteinExistence type="predicted"/>
<gene>
    <name evidence="6" type="ORF">IQ24_03046</name>
</gene>
<evidence type="ECO:0000256" key="4">
    <source>
        <dbReference type="PROSITE-ProRule" id="PRU00335"/>
    </source>
</evidence>
<dbReference type="InterPro" id="IPR001647">
    <property type="entry name" value="HTH_TetR"/>
</dbReference>
<feature type="DNA-binding region" description="H-T-H motif" evidence="4">
    <location>
        <begin position="34"/>
        <end position="53"/>
    </location>
</feature>
<dbReference type="GO" id="GO:0000976">
    <property type="term" value="F:transcription cis-regulatory region binding"/>
    <property type="evidence" value="ECO:0007669"/>
    <property type="project" value="TreeGrafter"/>
</dbReference>
<sequence length="184" mass="20087">MSDADEAKASRLNKRKIIEAARDLIETQGAQSFSMRSLSKALGVSPMALYRHTGDRANLLGLVLDMVLIERDNRASIGLQGRSFADLAYFYGDLVTHNPQVFMAFLSEPDAKSDEAVKLSQQMLEALLRAGRSADDAVLMRDIVVDHAHGYLLAGVAQKDPAVLRELRAGYAAASQLLIDRLTA</sequence>
<dbReference type="Pfam" id="PF00440">
    <property type="entry name" value="TetR_N"/>
    <property type="match status" value="1"/>
</dbReference>
<dbReference type="GO" id="GO:0003700">
    <property type="term" value="F:DNA-binding transcription factor activity"/>
    <property type="evidence" value="ECO:0007669"/>
    <property type="project" value="TreeGrafter"/>
</dbReference>
<dbReference type="Proteomes" id="UP000316225">
    <property type="component" value="Unassembled WGS sequence"/>
</dbReference>
<evidence type="ECO:0000313" key="7">
    <source>
        <dbReference type="Proteomes" id="UP000316225"/>
    </source>
</evidence>
<dbReference type="OrthoDB" id="5507265at2"/>
<organism evidence="6 7">
    <name type="scientific">Paracoccus sulfuroxidans</name>
    <dbReference type="NCBI Taxonomy" id="384678"/>
    <lineage>
        <taxon>Bacteria</taxon>
        <taxon>Pseudomonadati</taxon>
        <taxon>Pseudomonadota</taxon>
        <taxon>Alphaproteobacteria</taxon>
        <taxon>Rhodobacterales</taxon>
        <taxon>Paracoccaceae</taxon>
        <taxon>Paracoccus</taxon>
    </lineage>
</organism>
<keyword evidence="1" id="KW-0805">Transcription regulation</keyword>
<comment type="caution">
    <text evidence="6">The sequence shown here is derived from an EMBL/GenBank/DDBJ whole genome shotgun (WGS) entry which is preliminary data.</text>
</comment>
<name>A0A562NGI3_9RHOB</name>
<evidence type="ECO:0000256" key="3">
    <source>
        <dbReference type="ARBA" id="ARBA00023163"/>
    </source>
</evidence>
<evidence type="ECO:0000256" key="2">
    <source>
        <dbReference type="ARBA" id="ARBA00023125"/>
    </source>
</evidence>